<dbReference type="PANTHER" id="PTHR10954">
    <property type="entry name" value="RIBONUCLEASE H2 SUBUNIT A"/>
    <property type="match status" value="1"/>
</dbReference>
<evidence type="ECO:0000313" key="14">
    <source>
        <dbReference type="Proteomes" id="UP000324629"/>
    </source>
</evidence>
<dbReference type="NCBIfam" id="TIGR00729">
    <property type="entry name" value="ribonuclease HII"/>
    <property type="match status" value="1"/>
</dbReference>
<protein>
    <recommendedName>
        <fullName evidence="10">Ribonuclease</fullName>
        <ecNumber evidence="10">3.1.26.4</ecNumber>
    </recommendedName>
</protein>
<dbReference type="CDD" id="cd07181">
    <property type="entry name" value="RNase_HII_eukaryota_like"/>
    <property type="match status" value="1"/>
</dbReference>
<dbReference type="InterPro" id="IPR024567">
    <property type="entry name" value="RNase_HII/HIII_dom"/>
</dbReference>
<reference evidence="13 14" key="1">
    <citation type="journal article" date="2019" name="Gigascience">
        <title>Whole-genome sequence of the oriental lung fluke Paragonimus westermani.</title>
        <authorList>
            <person name="Oey H."/>
            <person name="Zakrzewski M."/>
            <person name="Narain K."/>
            <person name="Devi K.R."/>
            <person name="Agatsuma T."/>
            <person name="Nawaratna S."/>
            <person name="Gobert G.N."/>
            <person name="Jones M.K."/>
            <person name="Ragan M.A."/>
            <person name="McManus D.P."/>
            <person name="Krause L."/>
        </authorList>
    </citation>
    <scope>NUCLEOTIDE SEQUENCE [LARGE SCALE GENOMIC DNA]</scope>
    <source>
        <strain evidence="13 14">IND2009</strain>
    </source>
</reference>
<dbReference type="GO" id="GO:0032299">
    <property type="term" value="C:ribonuclease H2 complex"/>
    <property type="evidence" value="ECO:0007669"/>
    <property type="project" value="UniProtKB-ARBA"/>
</dbReference>
<comment type="function">
    <text evidence="10">Endonuclease that specifically degrades the RNA of RNA-DNA hybrids.</text>
</comment>
<dbReference type="EMBL" id="QNGE01002443">
    <property type="protein sequence ID" value="KAA3675578.1"/>
    <property type="molecule type" value="Genomic_DNA"/>
</dbReference>
<comment type="cofactor">
    <cofactor evidence="9">
        <name>Mn(2+)</name>
        <dbReference type="ChEBI" id="CHEBI:29035"/>
    </cofactor>
    <cofactor evidence="9">
        <name>Mg(2+)</name>
        <dbReference type="ChEBI" id="CHEBI:18420"/>
    </cofactor>
    <text evidence="9">Manganese or magnesium. Binds 1 divalent metal ion per monomer in the absence of substrate. May bind a second metal ion after substrate binding.</text>
</comment>
<sequence length="397" mass="44912">MLYCRKPCIRDQIYRVHLHLLFLVYCLQLMESTNKHVTPVTCVRSEVTGRDENLPRVDDDFSDETETKNSSRVYSVYDSYLTEAAADCTSNKTFDFLHMLNPSNRLKQCMLGIDEAGRGPVLGPMVYACAIAPIERSNDLKEIGLADSKVLNEQQREGLLTEMLQKTDWIVGAVHVISPVFITEKMLDRCKTSLNTISHDSAIGLIHNALDKNVNLTEVYVDTVGKAEHYEAKLQALFPMLKIRVESKADSTYPIVSAASIYAKVTRDRLLQLWPKHKRGCIPENTPLGSGYPGDPLTKKYLETCLDPVFGFPPLVRSSWSTATNLMEKHGVPVAWEDDVDEEKKAEAKRLARKRELSKGTCKLSIFFHSEPNETKKATTRQPYFTHCAMVHVDRLI</sequence>
<evidence type="ECO:0000256" key="4">
    <source>
        <dbReference type="ARBA" id="ARBA00022722"/>
    </source>
</evidence>
<dbReference type="InterPro" id="IPR004649">
    <property type="entry name" value="RNase_H2_suA"/>
</dbReference>
<evidence type="ECO:0000256" key="8">
    <source>
        <dbReference type="ARBA" id="ARBA00024981"/>
    </source>
</evidence>
<evidence type="ECO:0000256" key="7">
    <source>
        <dbReference type="ARBA" id="ARBA00022801"/>
    </source>
</evidence>
<dbReference type="InterPro" id="IPR001352">
    <property type="entry name" value="RNase_HII/HIII"/>
</dbReference>
<organism evidence="13 14">
    <name type="scientific">Paragonimus westermani</name>
    <dbReference type="NCBI Taxonomy" id="34504"/>
    <lineage>
        <taxon>Eukaryota</taxon>
        <taxon>Metazoa</taxon>
        <taxon>Spiralia</taxon>
        <taxon>Lophotrochozoa</taxon>
        <taxon>Platyhelminthes</taxon>
        <taxon>Trematoda</taxon>
        <taxon>Digenea</taxon>
        <taxon>Plagiorchiida</taxon>
        <taxon>Troglotremata</taxon>
        <taxon>Troglotrematidae</taxon>
        <taxon>Paragonimus</taxon>
    </lineage>
</organism>
<dbReference type="AlphaFoldDB" id="A0A5J4NJV0"/>
<feature type="binding site" evidence="9">
    <location>
        <position position="114"/>
    </location>
    <ligand>
        <name>a divalent metal cation</name>
        <dbReference type="ChEBI" id="CHEBI:60240"/>
    </ligand>
</feature>
<evidence type="ECO:0000256" key="2">
    <source>
        <dbReference type="ARBA" id="ARBA00001946"/>
    </source>
</evidence>
<evidence type="ECO:0000256" key="9">
    <source>
        <dbReference type="PROSITE-ProRule" id="PRU01319"/>
    </source>
</evidence>
<dbReference type="Gene3D" id="1.10.10.460">
    <property type="entry name" value="Ribonuclease hii. Domain 2"/>
    <property type="match status" value="1"/>
</dbReference>
<evidence type="ECO:0000259" key="12">
    <source>
        <dbReference type="PROSITE" id="PS51975"/>
    </source>
</evidence>
<dbReference type="PANTHER" id="PTHR10954:SF7">
    <property type="entry name" value="RIBONUCLEASE H2 SUBUNIT A"/>
    <property type="match status" value="1"/>
</dbReference>
<evidence type="ECO:0000313" key="13">
    <source>
        <dbReference type="EMBL" id="KAA3675578.1"/>
    </source>
</evidence>
<dbReference type="GO" id="GO:0046872">
    <property type="term" value="F:metal ion binding"/>
    <property type="evidence" value="ECO:0007669"/>
    <property type="project" value="UniProtKB-KW"/>
</dbReference>
<keyword evidence="5 9" id="KW-0479">Metal-binding</keyword>
<keyword evidence="11" id="KW-0732">Signal</keyword>
<evidence type="ECO:0000256" key="6">
    <source>
        <dbReference type="ARBA" id="ARBA00022759"/>
    </source>
</evidence>
<comment type="cofactor">
    <cofactor evidence="2">
        <name>Mg(2+)</name>
        <dbReference type="ChEBI" id="CHEBI:18420"/>
    </cofactor>
</comment>
<name>A0A5J4NJV0_9TREM</name>
<dbReference type="GO" id="GO:0003723">
    <property type="term" value="F:RNA binding"/>
    <property type="evidence" value="ECO:0007669"/>
    <property type="project" value="UniProtKB-UniRule"/>
</dbReference>
<evidence type="ECO:0000256" key="5">
    <source>
        <dbReference type="ARBA" id="ARBA00022723"/>
    </source>
</evidence>
<feature type="binding site" evidence="9">
    <location>
        <position position="222"/>
    </location>
    <ligand>
        <name>a divalent metal cation</name>
        <dbReference type="ChEBI" id="CHEBI:60240"/>
    </ligand>
</feature>
<keyword evidence="6 9" id="KW-0255">Endonuclease</keyword>
<dbReference type="SUPFAM" id="SSF53098">
    <property type="entry name" value="Ribonuclease H-like"/>
    <property type="match status" value="1"/>
</dbReference>
<feature type="domain" description="RNase H type-2" evidence="12">
    <location>
        <begin position="108"/>
        <end position="332"/>
    </location>
</feature>
<accession>A0A5J4NJV0</accession>
<keyword evidence="7 9" id="KW-0378">Hydrolase</keyword>
<comment type="caution">
    <text evidence="13">The sequence shown here is derived from an EMBL/GenBank/DDBJ whole genome shotgun (WGS) entry which is preliminary data.</text>
</comment>
<keyword evidence="14" id="KW-1185">Reference proteome</keyword>
<dbReference type="GO" id="GO:0043137">
    <property type="term" value="P:DNA replication, removal of RNA primer"/>
    <property type="evidence" value="ECO:0007669"/>
    <property type="project" value="TreeGrafter"/>
</dbReference>
<dbReference type="Gene3D" id="3.30.420.10">
    <property type="entry name" value="Ribonuclease H-like superfamily/Ribonuclease H"/>
    <property type="match status" value="1"/>
</dbReference>
<evidence type="ECO:0000256" key="11">
    <source>
        <dbReference type="SAM" id="SignalP"/>
    </source>
</evidence>
<feature type="chain" id="PRO_5023927099" description="Ribonuclease" evidence="11">
    <location>
        <begin position="33"/>
        <end position="397"/>
    </location>
</feature>
<dbReference type="Proteomes" id="UP000324629">
    <property type="component" value="Unassembled WGS sequence"/>
</dbReference>
<evidence type="ECO:0000256" key="1">
    <source>
        <dbReference type="ARBA" id="ARBA00000077"/>
    </source>
</evidence>
<dbReference type="GO" id="GO:0006298">
    <property type="term" value="P:mismatch repair"/>
    <property type="evidence" value="ECO:0007669"/>
    <property type="project" value="TreeGrafter"/>
</dbReference>
<dbReference type="FunFam" id="1.10.10.460:FF:000001">
    <property type="entry name" value="Ribonuclease"/>
    <property type="match status" value="1"/>
</dbReference>
<dbReference type="InterPro" id="IPR023160">
    <property type="entry name" value="RNase_HII_hlx-loop-hlx_cap_dom"/>
</dbReference>
<evidence type="ECO:0000256" key="10">
    <source>
        <dbReference type="RuleBase" id="RU003515"/>
    </source>
</evidence>
<comment type="similarity">
    <text evidence="3">Belongs to the RNase HII family. Eukaryotic subfamily.</text>
</comment>
<dbReference type="Pfam" id="PF01351">
    <property type="entry name" value="RNase_HII"/>
    <property type="match status" value="1"/>
</dbReference>
<proteinExistence type="inferred from homology"/>
<dbReference type="EC" id="3.1.26.4" evidence="10"/>
<feature type="binding site" evidence="9">
    <location>
        <position position="115"/>
    </location>
    <ligand>
        <name>a divalent metal cation</name>
        <dbReference type="ChEBI" id="CHEBI:60240"/>
    </ligand>
</feature>
<comment type="function">
    <text evidence="8">Catalytic subunit of RNase HII, an endonuclease that specifically degrades the RNA of RNA:DNA hybrids. Participates in DNA replication, possibly by mediating the removal of lagging-strand Okazaki fragment RNA primers during DNA replication. Mediates the excision of single ribonucleotides from DNA:RNA duplexes.</text>
</comment>
<dbReference type="InterPro" id="IPR036397">
    <property type="entry name" value="RNaseH_sf"/>
</dbReference>
<dbReference type="PROSITE" id="PS51975">
    <property type="entry name" value="RNASE_H_2"/>
    <property type="match status" value="1"/>
</dbReference>
<comment type="catalytic activity">
    <reaction evidence="1 9 10">
        <text>Endonucleolytic cleavage to 5'-phosphomonoester.</text>
        <dbReference type="EC" id="3.1.26.4"/>
    </reaction>
</comment>
<gene>
    <name evidence="13" type="ORF">DEA37_0005899</name>
</gene>
<keyword evidence="4 9" id="KW-0540">Nuclease</keyword>
<dbReference type="FunFam" id="3.30.420.10:FF:000016">
    <property type="entry name" value="Ribonuclease"/>
    <property type="match status" value="1"/>
</dbReference>
<evidence type="ECO:0000256" key="3">
    <source>
        <dbReference type="ARBA" id="ARBA00007058"/>
    </source>
</evidence>
<feature type="signal peptide" evidence="11">
    <location>
        <begin position="1"/>
        <end position="32"/>
    </location>
</feature>
<dbReference type="InterPro" id="IPR012337">
    <property type="entry name" value="RNaseH-like_sf"/>
</dbReference>
<dbReference type="GO" id="GO:0004523">
    <property type="term" value="F:RNA-DNA hybrid ribonuclease activity"/>
    <property type="evidence" value="ECO:0007669"/>
    <property type="project" value="UniProtKB-UniRule"/>
</dbReference>